<evidence type="ECO:0000313" key="3">
    <source>
        <dbReference type="Proteomes" id="UP000284706"/>
    </source>
</evidence>
<organism evidence="2 3">
    <name type="scientific">Gymnopilus dilepis</name>
    <dbReference type="NCBI Taxonomy" id="231916"/>
    <lineage>
        <taxon>Eukaryota</taxon>
        <taxon>Fungi</taxon>
        <taxon>Dikarya</taxon>
        <taxon>Basidiomycota</taxon>
        <taxon>Agaricomycotina</taxon>
        <taxon>Agaricomycetes</taxon>
        <taxon>Agaricomycetidae</taxon>
        <taxon>Agaricales</taxon>
        <taxon>Agaricineae</taxon>
        <taxon>Hymenogastraceae</taxon>
        <taxon>Gymnopilus</taxon>
    </lineage>
</organism>
<reference evidence="2 3" key="1">
    <citation type="journal article" date="2018" name="Evol. Lett.">
        <title>Horizontal gene cluster transfer increased hallucinogenic mushroom diversity.</title>
        <authorList>
            <person name="Reynolds H.T."/>
            <person name="Vijayakumar V."/>
            <person name="Gluck-Thaler E."/>
            <person name="Korotkin H.B."/>
            <person name="Matheny P.B."/>
            <person name="Slot J.C."/>
        </authorList>
    </citation>
    <scope>NUCLEOTIDE SEQUENCE [LARGE SCALE GENOMIC DNA]</scope>
    <source>
        <strain evidence="2 3">SRW20</strain>
    </source>
</reference>
<keyword evidence="3" id="KW-1185">Reference proteome</keyword>
<proteinExistence type="predicted"/>
<feature type="region of interest" description="Disordered" evidence="1">
    <location>
        <begin position="27"/>
        <end position="57"/>
    </location>
</feature>
<dbReference type="InParanoid" id="A0A409YEE2"/>
<comment type="caution">
    <text evidence="2">The sequence shown here is derived from an EMBL/GenBank/DDBJ whole genome shotgun (WGS) entry which is preliminary data.</text>
</comment>
<sequence length="286" mass="31518">MPLNRKCWTTVREASWQDRRRRMCVPRAPGRRTASRDSENHVVTPHHRRLEHRPDSPTTISCNPISEFDKNVGAVGALGARSSFLCPADTSSRDTIRQPPYPSARPRQSPELKGAEVQQVCKGHKGMGEACLLRPAFETSSTDAIRQPPYHTISASSKQEVSSIASRPSRRCGLDSALVCLPSYNCASLSPLRLTASGTSSLDSTQFTNHHIIHSDVDLGETGLSVLSKPTFTRFATHAYQAFVIPSTRIQDGNGGREGGREERLQTARRYRGQQAAAAFLRRTTP</sequence>
<dbReference type="Proteomes" id="UP000284706">
    <property type="component" value="Unassembled WGS sequence"/>
</dbReference>
<protein>
    <submittedName>
        <fullName evidence="2">Uncharacterized protein</fullName>
    </submittedName>
</protein>
<dbReference type="EMBL" id="NHYE01000944">
    <property type="protein sequence ID" value="PPR01373.1"/>
    <property type="molecule type" value="Genomic_DNA"/>
</dbReference>
<feature type="region of interest" description="Disordered" evidence="1">
    <location>
        <begin position="88"/>
        <end position="113"/>
    </location>
</feature>
<name>A0A409YEE2_9AGAR</name>
<evidence type="ECO:0000313" key="2">
    <source>
        <dbReference type="EMBL" id="PPR01373.1"/>
    </source>
</evidence>
<accession>A0A409YEE2</accession>
<dbReference type="AlphaFoldDB" id="A0A409YEE2"/>
<gene>
    <name evidence="2" type="ORF">CVT26_015422</name>
</gene>
<evidence type="ECO:0000256" key="1">
    <source>
        <dbReference type="SAM" id="MobiDB-lite"/>
    </source>
</evidence>